<dbReference type="Pfam" id="PF13966">
    <property type="entry name" value="zf-RVT"/>
    <property type="match status" value="1"/>
</dbReference>
<keyword evidence="4" id="KW-1185">Reference proteome</keyword>
<dbReference type="InterPro" id="IPR036691">
    <property type="entry name" value="Endo/exonu/phosph_ase_sf"/>
</dbReference>
<feature type="domain" description="Reverse transcriptase" evidence="1">
    <location>
        <begin position="463"/>
        <end position="533"/>
    </location>
</feature>
<evidence type="ECO:0000259" key="1">
    <source>
        <dbReference type="Pfam" id="PF00078"/>
    </source>
</evidence>
<evidence type="ECO:0000313" key="4">
    <source>
        <dbReference type="Proteomes" id="UP000436088"/>
    </source>
</evidence>
<dbReference type="PANTHER" id="PTHR36617:SF5">
    <property type="entry name" value="OS05G0421675 PROTEIN"/>
    <property type="match status" value="1"/>
</dbReference>
<dbReference type="Proteomes" id="UP000436088">
    <property type="component" value="Unassembled WGS sequence"/>
</dbReference>
<evidence type="ECO:0000259" key="2">
    <source>
        <dbReference type="Pfam" id="PF13966"/>
    </source>
</evidence>
<sequence>MVLEIRVTPIICIEAREEGRMLIDVTQAGGGLVLLAGDVDVPFSRLHEGSTTVDVNEVGFIEDSFNETQSMRSECGVLKNKFTHAAPFVRNVEFVEDGRTDGIWVVSSASSKEKATTNFDGVINYVVGESKKPSGNVNEAKATLAVAYTLVYSLELQGKEGGLKGRFVREMICALAEGLVVHQNLEIGIINIYGPNAYRDRVSFFEQLNNIIEILKVPVIVGGDFNIVRSDLERIWNHDISSSILLFEEFISKWDLVDVLISGSIFTWFRGGVSTVVSRLKRKPKKVCKPFKWFDHWADDPSLADKIRRVFGANQGKYLNHVLLLTKKATKEWNPSDKATQAELVSVKAKLWAEYRKAEREWLQKSRLKRFREEDKNTKFYHLTAAIRGHRNQISKLKVNGSVFKNQAWIQINSASRRLIESPFSKEEVWLTINSSDCSRAPGPDGFNLDFFKKFWKDIKGNVMKGLRQGFPLSPFLFNIVGKALSRLLKKTTALDVYRGVHIGVSKVDVFHIQFANDLILFSDAKEDKILNLFRVLRIFEIRCCTIGQGCLQRIWGCRWVIKNLKLMRLPIVEKVRSRLQSWKARFQWNVKSDRGIHWIKWDMVNGLKSHGGLGFFDVKVRNRILLNKWIWRFSEDNDSLWKKIIVAKYMYDPEVILPKGISARRLNGLWYEIVHPLLSNEDEFLVDVRCVMGNGSRIDFWTDVRSLKVDFPRIYGMAIKKQGKISEFGSWANGGVSSFPGLDRLMWLGDSNGIYKSKEFCIKSASVGIIQDPIWNKVWNKFVPPKVVAFVWKTVYNRLSVATELTKRGVNSSVQLIYLFCKDQPEDVIHVLCHCIVVWKV</sequence>
<organism evidence="3 4">
    <name type="scientific">Hibiscus syriacus</name>
    <name type="common">Rose of Sharon</name>
    <dbReference type="NCBI Taxonomy" id="106335"/>
    <lineage>
        <taxon>Eukaryota</taxon>
        <taxon>Viridiplantae</taxon>
        <taxon>Streptophyta</taxon>
        <taxon>Embryophyta</taxon>
        <taxon>Tracheophyta</taxon>
        <taxon>Spermatophyta</taxon>
        <taxon>Magnoliopsida</taxon>
        <taxon>eudicotyledons</taxon>
        <taxon>Gunneridae</taxon>
        <taxon>Pentapetalae</taxon>
        <taxon>rosids</taxon>
        <taxon>malvids</taxon>
        <taxon>Malvales</taxon>
        <taxon>Malvaceae</taxon>
        <taxon>Malvoideae</taxon>
        <taxon>Hibiscus</taxon>
    </lineage>
</organism>
<dbReference type="SUPFAM" id="SSF56219">
    <property type="entry name" value="DNase I-like"/>
    <property type="match status" value="1"/>
</dbReference>
<evidence type="ECO:0000313" key="3">
    <source>
        <dbReference type="EMBL" id="KAE8689380.1"/>
    </source>
</evidence>
<comment type="caution">
    <text evidence="3">The sequence shown here is derived from an EMBL/GenBank/DDBJ whole genome shotgun (WGS) entry which is preliminary data.</text>
</comment>
<reference evidence="3" key="1">
    <citation type="submission" date="2019-09" db="EMBL/GenBank/DDBJ databases">
        <title>Draft genome information of white flower Hibiscus syriacus.</title>
        <authorList>
            <person name="Kim Y.-M."/>
        </authorList>
    </citation>
    <scope>NUCLEOTIDE SEQUENCE [LARGE SCALE GENOMIC DNA]</scope>
    <source>
        <strain evidence="3">YM2019G1</strain>
    </source>
</reference>
<dbReference type="AlphaFoldDB" id="A0A6A2ZD32"/>
<dbReference type="InterPro" id="IPR000477">
    <property type="entry name" value="RT_dom"/>
</dbReference>
<name>A0A6A2ZD32_HIBSY</name>
<proteinExistence type="predicted"/>
<protein>
    <recommendedName>
        <fullName evidence="5">Reverse transcriptase zinc-binding domain-containing protein</fullName>
    </recommendedName>
</protein>
<accession>A0A6A2ZD32</accession>
<dbReference type="InterPro" id="IPR026960">
    <property type="entry name" value="RVT-Znf"/>
</dbReference>
<dbReference type="EMBL" id="VEPZ02001172">
    <property type="protein sequence ID" value="KAE8689380.1"/>
    <property type="molecule type" value="Genomic_DNA"/>
</dbReference>
<dbReference type="PANTHER" id="PTHR36617">
    <property type="entry name" value="PROTEIN, PUTATIVE-RELATED"/>
    <property type="match status" value="1"/>
</dbReference>
<evidence type="ECO:0008006" key="5">
    <source>
        <dbReference type="Google" id="ProtNLM"/>
    </source>
</evidence>
<dbReference type="Pfam" id="PF00078">
    <property type="entry name" value="RVT_1"/>
    <property type="match status" value="1"/>
</dbReference>
<gene>
    <name evidence="3" type="ORF">F3Y22_tig00110940pilonHSYRG00486</name>
</gene>
<feature type="domain" description="Reverse transcriptase zinc-binding" evidence="2">
    <location>
        <begin position="771"/>
        <end position="839"/>
    </location>
</feature>
<dbReference type="Gene3D" id="3.60.10.10">
    <property type="entry name" value="Endonuclease/exonuclease/phosphatase"/>
    <property type="match status" value="1"/>
</dbReference>